<keyword evidence="3" id="KW-0201">Cytochrome c-type biogenesis</keyword>
<dbReference type="Gene3D" id="2.40.50.140">
    <property type="entry name" value="Nucleic acid-binding proteins"/>
    <property type="match status" value="1"/>
</dbReference>
<keyword evidence="2" id="KW-0479">Metal-binding</keyword>
<dbReference type="RefSeq" id="WP_101359202.1">
    <property type="nucleotide sequence ID" value="NZ_NKXO01000031.1"/>
</dbReference>
<feature type="transmembrane region" description="Helical" evidence="5">
    <location>
        <begin position="6"/>
        <end position="30"/>
    </location>
</feature>
<keyword evidence="7" id="KW-1185">Reference proteome</keyword>
<organism evidence="6 7">
    <name type="scientific">Raineya orbicola</name>
    <dbReference type="NCBI Taxonomy" id="2016530"/>
    <lineage>
        <taxon>Bacteria</taxon>
        <taxon>Pseudomonadati</taxon>
        <taxon>Bacteroidota</taxon>
        <taxon>Cytophagia</taxon>
        <taxon>Cytophagales</taxon>
        <taxon>Raineyaceae</taxon>
        <taxon>Raineya</taxon>
    </lineage>
</organism>
<dbReference type="SUPFAM" id="SSF82093">
    <property type="entry name" value="Heme chaperone CcmE"/>
    <property type="match status" value="1"/>
</dbReference>
<dbReference type="GO" id="GO:0017004">
    <property type="term" value="P:cytochrome complex assembly"/>
    <property type="evidence" value="ECO:0007669"/>
    <property type="project" value="UniProtKB-KW"/>
</dbReference>
<dbReference type="AlphaFoldDB" id="A0A2N3IBG7"/>
<dbReference type="Pfam" id="PF03100">
    <property type="entry name" value="CcmE"/>
    <property type="match status" value="1"/>
</dbReference>
<dbReference type="GO" id="GO:0017003">
    <property type="term" value="P:protein-heme linkage"/>
    <property type="evidence" value="ECO:0007669"/>
    <property type="project" value="InterPro"/>
</dbReference>
<dbReference type="Proteomes" id="UP000233387">
    <property type="component" value="Unassembled WGS sequence"/>
</dbReference>
<evidence type="ECO:0000256" key="4">
    <source>
        <dbReference type="ARBA" id="ARBA00023136"/>
    </source>
</evidence>
<comment type="subcellular location">
    <subcellularLocation>
        <location evidence="1">Membrane</location>
    </subcellularLocation>
</comment>
<proteinExistence type="predicted"/>
<reference evidence="6 7" key="1">
    <citation type="submission" date="2017-06" db="EMBL/GenBank/DDBJ databases">
        <title>Raineya orbicola gen. nov., sp. nov. a slightly thermophilic bacterium of the phylum Bacteroidetes and the description of Raineyaceae fam. nov.</title>
        <authorList>
            <person name="Albuquerque L."/>
            <person name="Polonia A.R.M."/>
            <person name="Barroso C."/>
            <person name="Froufe H.J.C."/>
            <person name="Lage O."/>
            <person name="Lobo-Da-Cunha A."/>
            <person name="Egas C."/>
            <person name="Da Costa M.S."/>
        </authorList>
    </citation>
    <scope>NUCLEOTIDE SEQUENCE [LARGE SCALE GENOMIC DNA]</scope>
    <source>
        <strain evidence="6 7">SPSPC-11</strain>
    </source>
</reference>
<name>A0A2N3IBG7_9BACT</name>
<keyword evidence="4 5" id="KW-0472">Membrane</keyword>
<keyword evidence="2" id="KW-0408">Iron</keyword>
<accession>A0A2N3IBG7</accession>
<keyword evidence="5" id="KW-0812">Transmembrane</keyword>
<evidence type="ECO:0000313" key="7">
    <source>
        <dbReference type="Proteomes" id="UP000233387"/>
    </source>
</evidence>
<evidence type="ECO:0000256" key="1">
    <source>
        <dbReference type="ARBA" id="ARBA00004370"/>
    </source>
</evidence>
<protein>
    <submittedName>
        <fullName evidence="6">CcmE</fullName>
    </submittedName>
</protein>
<dbReference type="OrthoDB" id="1524250at2"/>
<evidence type="ECO:0000313" key="6">
    <source>
        <dbReference type="EMBL" id="PKQ67661.1"/>
    </source>
</evidence>
<comment type="caution">
    <text evidence="6">The sequence shown here is derived from an EMBL/GenBank/DDBJ whole genome shotgun (WGS) entry which is preliminary data.</text>
</comment>
<keyword evidence="5" id="KW-1133">Transmembrane helix</keyword>
<dbReference type="InterPro" id="IPR036127">
    <property type="entry name" value="CcmE-like_sf"/>
</dbReference>
<evidence type="ECO:0000256" key="5">
    <source>
        <dbReference type="SAM" id="Phobius"/>
    </source>
</evidence>
<keyword evidence="2" id="KW-0349">Heme</keyword>
<evidence type="ECO:0000256" key="2">
    <source>
        <dbReference type="ARBA" id="ARBA00022617"/>
    </source>
</evidence>
<evidence type="ECO:0000256" key="3">
    <source>
        <dbReference type="ARBA" id="ARBA00022748"/>
    </source>
</evidence>
<gene>
    <name evidence="6" type="ORF">Rain11_1936</name>
</gene>
<sequence>MKPTHIVAIVVIAIAVGVLISSMGSVTEYVDFATAQEMYNKGKDKSLHIVGTLPKDNSGKVVGMQYEPRLNPNLFIFEMIDNKGVKEKVYYNDAKPQDFERSEQIVIIGSYNKEKKFIAKQILMKCPSKYEGEQKKI</sequence>
<dbReference type="InterPro" id="IPR004329">
    <property type="entry name" value="CcmE"/>
</dbReference>
<dbReference type="EMBL" id="NKXO01000031">
    <property type="protein sequence ID" value="PKQ67661.1"/>
    <property type="molecule type" value="Genomic_DNA"/>
</dbReference>
<dbReference type="GO" id="GO:0005886">
    <property type="term" value="C:plasma membrane"/>
    <property type="evidence" value="ECO:0007669"/>
    <property type="project" value="InterPro"/>
</dbReference>
<dbReference type="GO" id="GO:0020037">
    <property type="term" value="F:heme binding"/>
    <property type="evidence" value="ECO:0007669"/>
    <property type="project" value="InterPro"/>
</dbReference>
<dbReference type="InterPro" id="IPR012340">
    <property type="entry name" value="NA-bd_OB-fold"/>
</dbReference>